<dbReference type="EMBL" id="OZ034821">
    <property type="protein sequence ID" value="CAL1407590.1"/>
    <property type="molecule type" value="Genomic_DNA"/>
</dbReference>
<feature type="compositionally biased region" description="Low complexity" evidence="1">
    <location>
        <begin position="125"/>
        <end position="161"/>
    </location>
</feature>
<evidence type="ECO:0000256" key="1">
    <source>
        <dbReference type="SAM" id="MobiDB-lite"/>
    </source>
</evidence>
<protein>
    <recommendedName>
        <fullName evidence="4">SHSP domain-containing protein</fullName>
    </recommendedName>
</protein>
<evidence type="ECO:0008006" key="4">
    <source>
        <dbReference type="Google" id="ProtNLM"/>
    </source>
</evidence>
<dbReference type="Proteomes" id="UP001497516">
    <property type="component" value="Chromosome 8"/>
</dbReference>
<name>A0AAV2GD24_9ROSI</name>
<reference evidence="2 3" key="1">
    <citation type="submission" date="2024-04" db="EMBL/GenBank/DDBJ databases">
        <authorList>
            <person name="Fracassetti M."/>
        </authorList>
    </citation>
    <scope>NUCLEOTIDE SEQUENCE [LARGE SCALE GENOMIC DNA]</scope>
</reference>
<gene>
    <name evidence="2" type="ORF">LTRI10_LOCUS47249</name>
</gene>
<sequence length="232" mass="25853">MVTNLSSSQLSTRDERVYEDLVPDSFRWEHQNRVSLFYSLLGFEEEHVVVQQTTSNVLTITAEHPLDYDNKWIRFQRHIRFRAICNVADYRAGYGKLNFIIKVPKLIPLVTTKEEDLDAEDHSSKAAASDSAEETSVVPAATVASPPVEATTRVPTPPTTIVSPATPIAMAAREIVSKPITPPAVVADKSSKGTGSRPTPAPRRPSIVFEIWLNQTNQVELVLGWTDQPVWY</sequence>
<organism evidence="2 3">
    <name type="scientific">Linum trigynum</name>
    <dbReference type="NCBI Taxonomy" id="586398"/>
    <lineage>
        <taxon>Eukaryota</taxon>
        <taxon>Viridiplantae</taxon>
        <taxon>Streptophyta</taxon>
        <taxon>Embryophyta</taxon>
        <taxon>Tracheophyta</taxon>
        <taxon>Spermatophyta</taxon>
        <taxon>Magnoliopsida</taxon>
        <taxon>eudicotyledons</taxon>
        <taxon>Gunneridae</taxon>
        <taxon>Pentapetalae</taxon>
        <taxon>rosids</taxon>
        <taxon>fabids</taxon>
        <taxon>Malpighiales</taxon>
        <taxon>Linaceae</taxon>
        <taxon>Linum</taxon>
    </lineage>
</organism>
<keyword evidence="3" id="KW-1185">Reference proteome</keyword>
<evidence type="ECO:0000313" key="2">
    <source>
        <dbReference type="EMBL" id="CAL1407590.1"/>
    </source>
</evidence>
<dbReference type="AlphaFoldDB" id="A0AAV2GD24"/>
<accession>A0AAV2GD24</accession>
<feature type="region of interest" description="Disordered" evidence="1">
    <location>
        <begin position="183"/>
        <end position="203"/>
    </location>
</feature>
<proteinExistence type="predicted"/>
<feature type="region of interest" description="Disordered" evidence="1">
    <location>
        <begin position="118"/>
        <end position="161"/>
    </location>
</feature>
<evidence type="ECO:0000313" key="3">
    <source>
        <dbReference type="Proteomes" id="UP001497516"/>
    </source>
</evidence>